<keyword evidence="4" id="KW-1185">Reference proteome</keyword>
<feature type="domain" description="eCIS core" evidence="2">
    <location>
        <begin position="34"/>
        <end position="99"/>
    </location>
</feature>
<organism evidence="3 4">
    <name type="scientific">Pseudaquabacterium pictum</name>
    <dbReference type="NCBI Taxonomy" id="2315236"/>
    <lineage>
        <taxon>Bacteria</taxon>
        <taxon>Pseudomonadati</taxon>
        <taxon>Pseudomonadota</taxon>
        <taxon>Betaproteobacteria</taxon>
        <taxon>Burkholderiales</taxon>
        <taxon>Sphaerotilaceae</taxon>
        <taxon>Pseudaquabacterium</taxon>
    </lineage>
</organism>
<accession>A0A480AHS5</accession>
<dbReference type="OrthoDB" id="292792at2"/>
<dbReference type="EMBL" id="BJCL01000001">
    <property type="protein sequence ID" value="GCL60963.1"/>
    <property type="molecule type" value="Genomic_DNA"/>
</dbReference>
<dbReference type="Proteomes" id="UP000301751">
    <property type="component" value="Unassembled WGS sequence"/>
</dbReference>
<sequence>MSQKMPLASPPRHGAGPRRSPERPPAAALPAPGLPPGLRAGLEALSGLSLQAVRVHRDSKQPAALAAQAFAQGPEIHLAPGQAQQLPHEAWHVVQQAQGRVTAPASGPQRDASLEAEADLMGALASSGPLAPARGMRQPSWPQPPGVEAPIQLRDLRLGKQRIGNLPAAKRNKEFTEALAPYIQVHGAKRVEALASQLFSASGEDFADLTQFLIELAYDLETKSTSDQPLTLQEHFMTEYGWKRAANAPRPKLPDKQQLKLYRTMSVADWKKLDQGDHSVLVGGHIGDFKQALKYFLGKSADAKVMVEFQLQPGAELRLFGPRLALPATDERTPKLKTMAKAMGNADFPLCNTAEGTSPSAIGIKSESEGEAGFSIGIGGGDTATKFMALVEQAVLRSVGTEVSRLPDKGNPVEAEAQLLLGVNNCLINAVAMAALGRTATLEELIAIRGALNNYGEMLLASPLVIDAIRDALQIDNAITVMYEGLTPPEDFDGTGAPLMVYHVGGNHFTHTAPD</sequence>
<comment type="caution">
    <text evidence="3">The sequence shown here is derived from an EMBL/GenBank/DDBJ whole genome shotgun (WGS) entry which is preliminary data.</text>
</comment>
<protein>
    <recommendedName>
        <fullName evidence="2">eCIS core domain-containing protein</fullName>
    </recommendedName>
</protein>
<proteinExistence type="predicted"/>
<evidence type="ECO:0000313" key="3">
    <source>
        <dbReference type="EMBL" id="GCL60963.1"/>
    </source>
</evidence>
<dbReference type="AlphaFoldDB" id="A0A480AHS5"/>
<evidence type="ECO:0000313" key="4">
    <source>
        <dbReference type="Proteomes" id="UP000301751"/>
    </source>
</evidence>
<dbReference type="Pfam" id="PF13699">
    <property type="entry name" value="eCIS_core"/>
    <property type="match status" value="1"/>
</dbReference>
<dbReference type="InterPro" id="IPR025295">
    <property type="entry name" value="eCIS_core_dom"/>
</dbReference>
<reference evidence="4" key="1">
    <citation type="submission" date="2019-03" db="EMBL/GenBank/DDBJ databases">
        <title>Aquabacterium pictum sp.nov., the first bacteriochlorophyll a-containing freshwater bacterium in the genus Aquabacterium of the class Betaproteobacteria.</title>
        <authorList>
            <person name="Hirose S."/>
            <person name="Tank M."/>
            <person name="Hara E."/>
            <person name="Tamaki H."/>
            <person name="Takaichi S."/>
            <person name="Haruta S."/>
            <person name="Hanada S."/>
        </authorList>
    </citation>
    <scope>NUCLEOTIDE SEQUENCE [LARGE SCALE GENOMIC DNA]</scope>
    <source>
        <strain evidence="4">W35</strain>
    </source>
</reference>
<feature type="region of interest" description="Disordered" evidence="1">
    <location>
        <begin position="1"/>
        <end position="35"/>
    </location>
</feature>
<name>A0A480AHS5_9BURK</name>
<evidence type="ECO:0000259" key="2">
    <source>
        <dbReference type="Pfam" id="PF13699"/>
    </source>
</evidence>
<dbReference type="RefSeq" id="WP_137730754.1">
    <property type="nucleotide sequence ID" value="NZ_BJCL01000001.1"/>
</dbReference>
<evidence type="ECO:0000256" key="1">
    <source>
        <dbReference type="SAM" id="MobiDB-lite"/>
    </source>
</evidence>
<feature type="compositionally biased region" description="Low complexity" evidence="1">
    <location>
        <begin position="25"/>
        <end position="35"/>
    </location>
</feature>
<gene>
    <name evidence="3" type="ORF">AQPW35_00440</name>
</gene>